<dbReference type="AlphaFoldDB" id="A0A2H3DI53"/>
<sequence length="224" mass="24709">MEDLEISRAAKVSGTSPVWEVKFQSSCLHPPLLTFLLPAAQVHPVNFQFDSGIVPEISRTDVELGDQCQIEISMRFGLGAVLKDLWLEHKAISNTVLACCNVLTPHKPGMGDGFGRKCMAGGEIYFDESWHSAPPRPIPLTYDTFPGPPIITLKCTAILAKFTYIRAQNSEIEAPWRVTSCLAWDLDIGDGDVFEWLLFKPSLLPGLQGCLVSTAFHLPPQIMV</sequence>
<gene>
    <name evidence="1" type="ORF">ARMGADRAFT_1029249</name>
</gene>
<proteinExistence type="predicted"/>
<evidence type="ECO:0000313" key="1">
    <source>
        <dbReference type="EMBL" id="PBK94905.1"/>
    </source>
</evidence>
<accession>A0A2H3DI53</accession>
<dbReference type="EMBL" id="KZ293653">
    <property type="protein sequence ID" value="PBK94905.1"/>
    <property type="molecule type" value="Genomic_DNA"/>
</dbReference>
<dbReference type="Proteomes" id="UP000217790">
    <property type="component" value="Unassembled WGS sequence"/>
</dbReference>
<dbReference type="OrthoDB" id="10662332at2759"/>
<name>A0A2H3DI53_ARMGA</name>
<protein>
    <submittedName>
        <fullName evidence="1">Uncharacterized protein</fullName>
    </submittedName>
</protein>
<dbReference type="InParanoid" id="A0A2H3DI53"/>
<keyword evidence="2" id="KW-1185">Reference proteome</keyword>
<reference evidence="2" key="1">
    <citation type="journal article" date="2017" name="Nat. Ecol. Evol.">
        <title>Genome expansion and lineage-specific genetic innovations in the forest pathogenic fungi Armillaria.</title>
        <authorList>
            <person name="Sipos G."/>
            <person name="Prasanna A.N."/>
            <person name="Walter M.C."/>
            <person name="O'Connor E."/>
            <person name="Balint B."/>
            <person name="Krizsan K."/>
            <person name="Kiss B."/>
            <person name="Hess J."/>
            <person name="Varga T."/>
            <person name="Slot J."/>
            <person name="Riley R."/>
            <person name="Boka B."/>
            <person name="Rigling D."/>
            <person name="Barry K."/>
            <person name="Lee J."/>
            <person name="Mihaltcheva S."/>
            <person name="LaButti K."/>
            <person name="Lipzen A."/>
            <person name="Waldron R."/>
            <person name="Moloney N.M."/>
            <person name="Sperisen C."/>
            <person name="Kredics L."/>
            <person name="Vagvoelgyi C."/>
            <person name="Patrignani A."/>
            <person name="Fitzpatrick D."/>
            <person name="Nagy I."/>
            <person name="Doyle S."/>
            <person name="Anderson J.B."/>
            <person name="Grigoriev I.V."/>
            <person name="Gueldener U."/>
            <person name="Muensterkoetter M."/>
            <person name="Nagy L.G."/>
        </authorList>
    </citation>
    <scope>NUCLEOTIDE SEQUENCE [LARGE SCALE GENOMIC DNA]</scope>
    <source>
        <strain evidence="2">Ar21-2</strain>
    </source>
</reference>
<evidence type="ECO:0000313" key="2">
    <source>
        <dbReference type="Proteomes" id="UP000217790"/>
    </source>
</evidence>
<organism evidence="1 2">
    <name type="scientific">Armillaria gallica</name>
    <name type="common">Bulbous honey fungus</name>
    <name type="synonym">Armillaria bulbosa</name>
    <dbReference type="NCBI Taxonomy" id="47427"/>
    <lineage>
        <taxon>Eukaryota</taxon>
        <taxon>Fungi</taxon>
        <taxon>Dikarya</taxon>
        <taxon>Basidiomycota</taxon>
        <taxon>Agaricomycotina</taxon>
        <taxon>Agaricomycetes</taxon>
        <taxon>Agaricomycetidae</taxon>
        <taxon>Agaricales</taxon>
        <taxon>Marasmiineae</taxon>
        <taxon>Physalacriaceae</taxon>
        <taxon>Armillaria</taxon>
    </lineage>
</organism>